<dbReference type="InterPro" id="IPR023296">
    <property type="entry name" value="Glyco_hydro_beta-prop_sf"/>
</dbReference>
<accession>A0ABS8U844</accession>
<keyword evidence="8" id="KW-1185">Reference proteome</keyword>
<protein>
    <submittedName>
        <fullName evidence="7">Family 43 glycosylhydrolase</fullName>
    </submittedName>
</protein>
<reference evidence="7 8" key="1">
    <citation type="submission" date="2021-12" db="EMBL/GenBank/DDBJ databases">
        <title>Mucilaginibacter roseus genome.</title>
        <authorList>
            <person name="Ferreira J.R."/>
            <person name="Newman J.D."/>
        </authorList>
    </citation>
    <scope>NUCLEOTIDE SEQUENCE [LARGE SCALE GENOMIC DNA]</scope>
    <source>
        <strain evidence="7 8">LMG 28454</strain>
    </source>
</reference>
<dbReference type="Gene3D" id="2.60.120.200">
    <property type="match status" value="1"/>
</dbReference>
<dbReference type="RefSeq" id="WP_232178671.1">
    <property type="nucleotide sequence ID" value="NZ_JAJPWV010000005.1"/>
</dbReference>
<feature type="domain" description="Beta-xylosidase C-terminal Concanavalin A-like" evidence="6">
    <location>
        <begin position="343"/>
        <end position="493"/>
    </location>
</feature>
<dbReference type="Gene3D" id="2.115.10.20">
    <property type="entry name" value="Glycosyl hydrolase domain, family 43"/>
    <property type="match status" value="1"/>
</dbReference>
<dbReference type="PANTHER" id="PTHR42812:SF5">
    <property type="entry name" value="ENDO-ARABINASE"/>
    <property type="match status" value="1"/>
</dbReference>
<evidence type="ECO:0000256" key="2">
    <source>
        <dbReference type="ARBA" id="ARBA00022801"/>
    </source>
</evidence>
<keyword evidence="2 4" id="KW-0378">Hydrolase</keyword>
<evidence type="ECO:0000256" key="1">
    <source>
        <dbReference type="ARBA" id="ARBA00009865"/>
    </source>
</evidence>
<evidence type="ECO:0000313" key="8">
    <source>
        <dbReference type="Proteomes" id="UP001199919"/>
    </source>
</evidence>
<dbReference type="CDD" id="cd08999">
    <property type="entry name" value="GH43_ABN-like"/>
    <property type="match status" value="1"/>
</dbReference>
<keyword evidence="5" id="KW-0812">Transmembrane</keyword>
<dbReference type="InterPro" id="IPR006710">
    <property type="entry name" value="Glyco_hydro_43"/>
</dbReference>
<dbReference type="Proteomes" id="UP001199919">
    <property type="component" value="Unassembled WGS sequence"/>
</dbReference>
<evidence type="ECO:0000259" key="6">
    <source>
        <dbReference type="Pfam" id="PF17851"/>
    </source>
</evidence>
<sequence>MRLIVQVNAIFGEYKKHLTNLLMNYTFLKKAFLMLCAPLCAAISLMAQIPAAIPGDYADPSVLRVGNNYFSVATSSEWAPHYPIYQSQNLKDWKLTGYVFDKTPDWISGSFWAPEYYKINDTYYIYYTARRKADGISCIGVATSKYPDRGFTDKGVIIAYGKEAIDAFLYREKGQLYITFKAYGLDDRPIEILGSKLSADGLRLEGEPFSMLKDTERIGLEGQSILKRGKYYYLFYSAGNCCGVDCSYNVRVARSTNFKGPYELYSNNPVLFQNDKWKCMGHGTLVNDVAGKYYYIHHGYSKENTVFAGREGLVSQVQWDSKSGWPAFKSLPDVPPVPTLVTDNFSGSTPAKNWQWDFRNSAPQFSQANGKLKLSGTTTADNKTGIVLALRPYSAILEASVKVANSNNELKGLAYYGDANAALGIGVKGDSVICWAVRDGKWEKAGGVKVAQPQNVGVQIKVDANHNCTFYYNADGKGWLAVPLTQTLSASYLPQWDRSPRIGLHYKGTSISSAEFIEFKIDFK</sequence>
<dbReference type="SUPFAM" id="SSF49899">
    <property type="entry name" value="Concanavalin A-like lectins/glucanases"/>
    <property type="match status" value="1"/>
</dbReference>
<evidence type="ECO:0000313" key="7">
    <source>
        <dbReference type="EMBL" id="MCD8742112.1"/>
    </source>
</evidence>
<dbReference type="InterPro" id="IPR013320">
    <property type="entry name" value="ConA-like_dom_sf"/>
</dbReference>
<organism evidence="7 8">
    <name type="scientific">Mucilaginibacter roseus</name>
    <dbReference type="NCBI Taxonomy" id="1528868"/>
    <lineage>
        <taxon>Bacteria</taxon>
        <taxon>Pseudomonadati</taxon>
        <taxon>Bacteroidota</taxon>
        <taxon>Sphingobacteriia</taxon>
        <taxon>Sphingobacteriales</taxon>
        <taxon>Sphingobacteriaceae</taxon>
        <taxon>Mucilaginibacter</taxon>
    </lineage>
</organism>
<dbReference type="InterPro" id="IPR051795">
    <property type="entry name" value="Glycosyl_Hydrlase_43"/>
</dbReference>
<evidence type="ECO:0000256" key="4">
    <source>
        <dbReference type="RuleBase" id="RU361187"/>
    </source>
</evidence>
<proteinExistence type="inferred from homology"/>
<dbReference type="EMBL" id="JAJPWV010000005">
    <property type="protein sequence ID" value="MCD8742112.1"/>
    <property type="molecule type" value="Genomic_DNA"/>
</dbReference>
<evidence type="ECO:0000256" key="3">
    <source>
        <dbReference type="ARBA" id="ARBA00023295"/>
    </source>
</evidence>
<comment type="caution">
    <text evidence="7">The sequence shown here is derived from an EMBL/GenBank/DDBJ whole genome shotgun (WGS) entry which is preliminary data.</text>
</comment>
<feature type="transmembrane region" description="Helical" evidence="5">
    <location>
        <begin position="31"/>
        <end position="53"/>
    </location>
</feature>
<name>A0ABS8U844_9SPHI</name>
<dbReference type="PANTHER" id="PTHR42812">
    <property type="entry name" value="BETA-XYLOSIDASE"/>
    <property type="match status" value="1"/>
</dbReference>
<dbReference type="InterPro" id="IPR041542">
    <property type="entry name" value="GH43_C2"/>
</dbReference>
<keyword evidence="5" id="KW-0472">Membrane</keyword>
<dbReference type="Pfam" id="PF17851">
    <property type="entry name" value="GH43_C2"/>
    <property type="match status" value="1"/>
</dbReference>
<dbReference type="Pfam" id="PF04616">
    <property type="entry name" value="Glyco_hydro_43"/>
    <property type="match status" value="1"/>
</dbReference>
<keyword evidence="5" id="KW-1133">Transmembrane helix</keyword>
<comment type="similarity">
    <text evidence="1 4">Belongs to the glycosyl hydrolase 43 family.</text>
</comment>
<evidence type="ECO:0000256" key="5">
    <source>
        <dbReference type="SAM" id="Phobius"/>
    </source>
</evidence>
<dbReference type="SUPFAM" id="SSF75005">
    <property type="entry name" value="Arabinanase/levansucrase/invertase"/>
    <property type="match status" value="1"/>
</dbReference>
<keyword evidence="3 4" id="KW-0326">Glycosidase</keyword>
<gene>
    <name evidence="7" type="ORF">LT679_15990</name>
</gene>